<dbReference type="SMART" id="SM00228">
    <property type="entry name" value="PDZ"/>
    <property type="match status" value="1"/>
</dbReference>
<dbReference type="SMART" id="SM00049">
    <property type="entry name" value="DEP"/>
    <property type="match status" value="2"/>
</dbReference>
<dbReference type="Gene3D" id="2.30.42.10">
    <property type="match status" value="1"/>
</dbReference>
<dbReference type="GO" id="GO:0035556">
    <property type="term" value="P:intracellular signal transduction"/>
    <property type="evidence" value="ECO:0007669"/>
    <property type="project" value="InterPro"/>
</dbReference>
<dbReference type="PANTHER" id="PTHR22829:SF16">
    <property type="entry name" value="PH DOMAIN-CONTAINING PROTEIN"/>
    <property type="match status" value="1"/>
</dbReference>
<dbReference type="InterPro" id="IPR036390">
    <property type="entry name" value="WH_DNA-bd_sf"/>
</dbReference>
<keyword evidence="4" id="KW-1185">Reference proteome</keyword>
<feature type="domain" description="PDZ" evidence="2">
    <location>
        <begin position="301"/>
        <end position="378"/>
    </location>
</feature>
<dbReference type="InterPro" id="IPR036388">
    <property type="entry name" value="WH-like_DNA-bd_sf"/>
</dbReference>
<dbReference type="InterPro" id="IPR051832">
    <property type="entry name" value="mTOR-Rac_regulators"/>
</dbReference>
<dbReference type="OrthoDB" id="39497at2759"/>
<dbReference type="InterPro" id="IPR036034">
    <property type="entry name" value="PDZ_sf"/>
</dbReference>
<name>A0A6P4YEG7_BRABE</name>
<dbReference type="InterPro" id="IPR001478">
    <property type="entry name" value="PDZ"/>
</dbReference>
<gene>
    <name evidence="5" type="primary">LOC109467011</name>
</gene>
<evidence type="ECO:0000313" key="4">
    <source>
        <dbReference type="Proteomes" id="UP000515135"/>
    </source>
</evidence>
<feature type="compositionally biased region" description="Low complexity" evidence="1">
    <location>
        <begin position="227"/>
        <end position="246"/>
    </location>
</feature>
<dbReference type="Pfam" id="PF00610">
    <property type="entry name" value="DEP"/>
    <property type="match status" value="2"/>
</dbReference>
<evidence type="ECO:0000256" key="1">
    <source>
        <dbReference type="SAM" id="MobiDB-lite"/>
    </source>
</evidence>
<dbReference type="InterPro" id="IPR000591">
    <property type="entry name" value="DEP_dom"/>
</dbReference>
<evidence type="ECO:0000313" key="5">
    <source>
        <dbReference type="RefSeq" id="XP_019620464.1"/>
    </source>
</evidence>
<dbReference type="PROSITE" id="PS50106">
    <property type="entry name" value="PDZ"/>
    <property type="match status" value="1"/>
</dbReference>
<protein>
    <submittedName>
        <fullName evidence="5">DEP domain-containing mTOR-interacting protein-like</fullName>
    </submittedName>
</protein>
<dbReference type="GO" id="GO:0005886">
    <property type="term" value="C:plasma membrane"/>
    <property type="evidence" value="ECO:0007669"/>
    <property type="project" value="TreeGrafter"/>
</dbReference>
<dbReference type="PROSITE" id="PS50186">
    <property type="entry name" value="DEP"/>
    <property type="match status" value="2"/>
</dbReference>
<reference evidence="5" key="1">
    <citation type="submission" date="2025-08" db="UniProtKB">
        <authorList>
            <consortium name="RefSeq"/>
        </authorList>
    </citation>
    <scope>IDENTIFICATION</scope>
    <source>
        <tissue evidence="5">Gonad</tissue>
    </source>
</reference>
<organism evidence="4 5">
    <name type="scientific">Branchiostoma belcheri</name>
    <name type="common">Amphioxus</name>
    <dbReference type="NCBI Taxonomy" id="7741"/>
    <lineage>
        <taxon>Eukaryota</taxon>
        <taxon>Metazoa</taxon>
        <taxon>Chordata</taxon>
        <taxon>Cephalochordata</taxon>
        <taxon>Leptocardii</taxon>
        <taxon>Amphioxiformes</taxon>
        <taxon>Branchiostomatidae</taxon>
        <taxon>Branchiostoma</taxon>
    </lineage>
</organism>
<sequence>MEEDVRNLVPTFGEKARALLVAEKLRETMHQGKPVLIKNRNYHLRTYNNCFVGSEVVDWLLRQGEVPDRNTAVQCMRKLQSFNIIHHVCDDHLFKDAMLFYRFRKDDGTFPMDKDSSILFRGKMMYHSLKTSKGQSVLGVKTHNNLQYLDAFLGVDMLTWLVKEKEVQSRHEAVSICREMLERNIIRHVSDDHHFKDGQYLYQFKQDFTRQYRLSEVLTPVEPILPRSPSRRGSVSSERTNSTSSVGTPKKASFFIGADEDESKERSGSFGSPGAGNSSVLLRPVTLDELRNNQGRYTQKHIRIVSDAVGYGMVVRGNGPTYIQTVDPGGPAAAAGIKVRQFVKAVNGTDVLELGHQEVAKYILANQDVCNLVVLQHGRML</sequence>
<dbReference type="InterPro" id="IPR041489">
    <property type="entry name" value="PDZ_6"/>
</dbReference>
<dbReference type="Gene3D" id="1.10.10.10">
    <property type="entry name" value="Winged helix-like DNA-binding domain superfamily/Winged helix DNA-binding domain"/>
    <property type="match status" value="2"/>
</dbReference>
<dbReference type="GeneID" id="109467011"/>
<proteinExistence type="predicted"/>
<evidence type="ECO:0000259" key="2">
    <source>
        <dbReference type="PROSITE" id="PS50106"/>
    </source>
</evidence>
<dbReference type="KEGG" id="bbel:109467011"/>
<dbReference type="GO" id="GO:0005096">
    <property type="term" value="F:GTPase activator activity"/>
    <property type="evidence" value="ECO:0007669"/>
    <property type="project" value="TreeGrafter"/>
</dbReference>
<feature type="domain" description="DEP" evidence="3">
    <location>
        <begin position="150"/>
        <end position="206"/>
    </location>
</feature>
<dbReference type="SUPFAM" id="SSF46785">
    <property type="entry name" value="Winged helix' DNA-binding domain"/>
    <property type="match status" value="2"/>
</dbReference>
<evidence type="ECO:0000259" key="3">
    <source>
        <dbReference type="PROSITE" id="PS50186"/>
    </source>
</evidence>
<dbReference type="AlphaFoldDB" id="A0A6P4YEG7"/>
<dbReference type="SUPFAM" id="SSF50156">
    <property type="entry name" value="PDZ domain-like"/>
    <property type="match status" value="1"/>
</dbReference>
<feature type="domain" description="DEP" evidence="3">
    <location>
        <begin position="31"/>
        <end position="105"/>
    </location>
</feature>
<dbReference type="Proteomes" id="UP000515135">
    <property type="component" value="Unplaced"/>
</dbReference>
<accession>A0A6P4YEG7</accession>
<dbReference type="RefSeq" id="XP_019620464.1">
    <property type="nucleotide sequence ID" value="XM_019764905.1"/>
</dbReference>
<dbReference type="GO" id="GO:0007186">
    <property type="term" value="P:G protein-coupled receptor signaling pathway"/>
    <property type="evidence" value="ECO:0007669"/>
    <property type="project" value="TreeGrafter"/>
</dbReference>
<dbReference type="GO" id="GO:0005085">
    <property type="term" value="F:guanyl-nucleotide exchange factor activity"/>
    <property type="evidence" value="ECO:0007669"/>
    <property type="project" value="TreeGrafter"/>
</dbReference>
<dbReference type="PANTHER" id="PTHR22829">
    <property type="entry name" value="DEP DOMAIN PROTEIN"/>
    <property type="match status" value="1"/>
</dbReference>
<dbReference type="Pfam" id="PF17820">
    <property type="entry name" value="PDZ_6"/>
    <property type="match status" value="1"/>
</dbReference>
<feature type="region of interest" description="Disordered" evidence="1">
    <location>
        <begin position="223"/>
        <end position="277"/>
    </location>
</feature>
<dbReference type="GO" id="GO:0023051">
    <property type="term" value="P:regulation of signaling"/>
    <property type="evidence" value="ECO:0007669"/>
    <property type="project" value="TreeGrafter"/>
</dbReference>